<dbReference type="Pfam" id="PF02577">
    <property type="entry name" value="BFN_dom"/>
    <property type="match status" value="1"/>
</dbReference>
<dbReference type="STRING" id="28128.HMPREF3226_02296"/>
<comment type="caution">
    <text evidence="2">The sequence shown here is derived from an EMBL/GenBank/DDBJ whole genome shotgun (WGS) entry which is preliminary data.</text>
</comment>
<dbReference type="SUPFAM" id="SSF103256">
    <property type="entry name" value="Hypothetical protein TM0160"/>
    <property type="match status" value="1"/>
</dbReference>
<keyword evidence="3" id="KW-1185">Reference proteome</keyword>
<dbReference type="AlphaFoldDB" id="A0A133PWH4"/>
<sequence length="183" mass="20936">MKKVQIFFRGITEIVGSSEMGLLILANEPDTKQIAIICDKYMEYEFSLRIGKPSVLDKMIPEVLCQINPEMNSDYYEIFFSSISDGQYQALLMNKTTLEMTKMRASDAVLLANIAQLDIYMEETLFSRQSVPCESGKSKMALPVNALSRQMLEQALEKAITDENYELASNLRDELQKRQRTDH</sequence>
<accession>A0A133PWH4</accession>
<protein>
    <recommendedName>
        <fullName evidence="1">BFN domain-containing protein</fullName>
    </recommendedName>
</protein>
<dbReference type="Gene3D" id="3.10.690.10">
    <property type="entry name" value="Bifunctional nuclease domain"/>
    <property type="match status" value="1"/>
</dbReference>
<dbReference type="PATRIC" id="fig|28128.5.peg.2365"/>
<dbReference type="GO" id="GO:0004518">
    <property type="term" value="F:nuclease activity"/>
    <property type="evidence" value="ECO:0007669"/>
    <property type="project" value="InterPro"/>
</dbReference>
<dbReference type="OrthoDB" id="9788698at2"/>
<evidence type="ECO:0000313" key="2">
    <source>
        <dbReference type="EMBL" id="KXA33802.1"/>
    </source>
</evidence>
<dbReference type="PROSITE" id="PS51658">
    <property type="entry name" value="BFN"/>
    <property type="match status" value="1"/>
</dbReference>
<feature type="domain" description="BFN" evidence="1">
    <location>
        <begin position="3"/>
        <end position="133"/>
    </location>
</feature>
<gene>
    <name evidence="2" type="ORF">HMPREF3226_02296</name>
</gene>
<dbReference type="RefSeq" id="WP_060941175.1">
    <property type="nucleotide sequence ID" value="NZ_KQ957316.1"/>
</dbReference>
<organism evidence="2 3">
    <name type="scientific">Prevotella corporis</name>
    <dbReference type="NCBI Taxonomy" id="28128"/>
    <lineage>
        <taxon>Bacteria</taxon>
        <taxon>Pseudomonadati</taxon>
        <taxon>Bacteroidota</taxon>
        <taxon>Bacteroidia</taxon>
        <taxon>Bacteroidales</taxon>
        <taxon>Prevotellaceae</taxon>
        <taxon>Prevotella</taxon>
    </lineage>
</organism>
<dbReference type="Proteomes" id="UP000070533">
    <property type="component" value="Unassembled WGS sequence"/>
</dbReference>
<name>A0A133PWH4_9BACT</name>
<proteinExistence type="predicted"/>
<dbReference type="InterPro" id="IPR036104">
    <property type="entry name" value="BFN_sf"/>
</dbReference>
<dbReference type="InterPro" id="IPR003729">
    <property type="entry name" value="Bi_nuclease_dom"/>
</dbReference>
<evidence type="ECO:0000259" key="1">
    <source>
        <dbReference type="PROSITE" id="PS51658"/>
    </source>
</evidence>
<dbReference type="EMBL" id="LRQG01000215">
    <property type="protein sequence ID" value="KXA33802.1"/>
    <property type="molecule type" value="Genomic_DNA"/>
</dbReference>
<evidence type="ECO:0000313" key="3">
    <source>
        <dbReference type="Proteomes" id="UP000070533"/>
    </source>
</evidence>
<reference evidence="3" key="1">
    <citation type="submission" date="2016-01" db="EMBL/GenBank/DDBJ databases">
        <authorList>
            <person name="Mitreva M."/>
            <person name="Pepin K.H."/>
            <person name="Mihindukulasuriya K.A."/>
            <person name="Fulton R."/>
            <person name="Fronick C."/>
            <person name="O'Laughlin M."/>
            <person name="Miner T."/>
            <person name="Herter B."/>
            <person name="Rosa B.A."/>
            <person name="Cordes M."/>
            <person name="Tomlinson C."/>
            <person name="Wollam A."/>
            <person name="Palsikar V.B."/>
            <person name="Mardis E.R."/>
            <person name="Wilson R.K."/>
        </authorList>
    </citation>
    <scope>NUCLEOTIDE SEQUENCE [LARGE SCALE GENOMIC DNA]</scope>
    <source>
        <strain evidence="3">MJR7716</strain>
    </source>
</reference>